<evidence type="ECO:0000313" key="3">
    <source>
        <dbReference type="Proteomes" id="UP000318571"/>
    </source>
</evidence>
<keyword evidence="3" id="KW-1185">Reference proteome</keyword>
<dbReference type="AlphaFoldDB" id="A0A553PQQ2"/>
<organism evidence="2 3">
    <name type="scientific">Tigriopus californicus</name>
    <name type="common">Marine copepod</name>
    <dbReference type="NCBI Taxonomy" id="6832"/>
    <lineage>
        <taxon>Eukaryota</taxon>
        <taxon>Metazoa</taxon>
        <taxon>Ecdysozoa</taxon>
        <taxon>Arthropoda</taxon>
        <taxon>Crustacea</taxon>
        <taxon>Multicrustacea</taxon>
        <taxon>Hexanauplia</taxon>
        <taxon>Copepoda</taxon>
        <taxon>Harpacticoida</taxon>
        <taxon>Harpacticidae</taxon>
        <taxon>Tigriopus</taxon>
    </lineage>
</organism>
<feature type="transmembrane region" description="Helical" evidence="1">
    <location>
        <begin position="6"/>
        <end position="25"/>
    </location>
</feature>
<comment type="caution">
    <text evidence="2">The sequence shown here is derived from an EMBL/GenBank/DDBJ whole genome shotgun (WGS) entry which is preliminary data.</text>
</comment>
<gene>
    <name evidence="2" type="ORF">TCAL_06572</name>
</gene>
<name>A0A553PQQ2_TIGCA</name>
<keyword evidence="1" id="KW-0812">Transmembrane</keyword>
<sequence>MAGSQGIFPKVLVVFLMVSLVFMGFEMIHFKESFGQALQESLVGPWDSMVSEDILTVNKSRVRPAKPELNFRLLCAEDRQRIKEVLEWDIKKTGWQTLTKYLAKTVTYPVQMACQQMKRLGCEVYGYDVKNTDVMKTNANPRLHFKLARIGSQGGKQLMDLLQENGHSNASITYLKWGLE</sequence>
<evidence type="ECO:0000256" key="1">
    <source>
        <dbReference type="SAM" id="Phobius"/>
    </source>
</evidence>
<protein>
    <submittedName>
        <fullName evidence="2">Uncharacterized protein</fullName>
    </submittedName>
</protein>
<dbReference type="EMBL" id="VCGU01000002">
    <property type="protein sequence ID" value="TRY80013.1"/>
    <property type="molecule type" value="Genomic_DNA"/>
</dbReference>
<reference evidence="2 3" key="1">
    <citation type="journal article" date="2018" name="Nat. Ecol. Evol.">
        <title>Genomic signatures of mitonuclear coevolution across populations of Tigriopus californicus.</title>
        <authorList>
            <person name="Barreto F.S."/>
            <person name="Watson E.T."/>
            <person name="Lima T.G."/>
            <person name="Willett C.S."/>
            <person name="Edmands S."/>
            <person name="Li W."/>
            <person name="Burton R.S."/>
        </authorList>
    </citation>
    <scope>NUCLEOTIDE SEQUENCE [LARGE SCALE GENOMIC DNA]</scope>
    <source>
        <strain evidence="2 3">San Diego</strain>
    </source>
</reference>
<evidence type="ECO:0000313" key="2">
    <source>
        <dbReference type="EMBL" id="TRY80013.1"/>
    </source>
</evidence>
<proteinExistence type="predicted"/>
<accession>A0A553PQQ2</accession>
<keyword evidence="1" id="KW-0472">Membrane</keyword>
<dbReference type="Proteomes" id="UP000318571">
    <property type="component" value="Chromosome 6"/>
</dbReference>
<keyword evidence="1" id="KW-1133">Transmembrane helix</keyword>